<dbReference type="PANTHER" id="PTHR33745:SF3">
    <property type="entry name" value="RSBT CO-ANTAGONIST PROTEIN RSBRC"/>
    <property type="match status" value="1"/>
</dbReference>
<dbReference type="InterPro" id="IPR036513">
    <property type="entry name" value="STAS_dom_sf"/>
</dbReference>
<proteinExistence type="predicted"/>
<dbReference type="Gene3D" id="3.30.750.24">
    <property type="entry name" value="STAS domain"/>
    <property type="match status" value="1"/>
</dbReference>
<evidence type="ECO:0000256" key="1">
    <source>
        <dbReference type="ARBA" id="ARBA00022553"/>
    </source>
</evidence>
<protein>
    <submittedName>
        <fullName evidence="3">RsbT co-antagonist protein RsbRD</fullName>
    </submittedName>
</protein>
<dbReference type="InterPro" id="IPR051932">
    <property type="entry name" value="Bact_StressResp_Reg"/>
</dbReference>
<dbReference type="Pfam" id="PF01740">
    <property type="entry name" value="STAS"/>
    <property type="match status" value="1"/>
</dbReference>
<evidence type="ECO:0000313" key="4">
    <source>
        <dbReference type="Proteomes" id="UP000187367"/>
    </source>
</evidence>
<evidence type="ECO:0000259" key="2">
    <source>
        <dbReference type="PROSITE" id="PS50801"/>
    </source>
</evidence>
<dbReference type="EMBL" id="MTJL01000044">
    <property type="protein sequence ID" value="OMH99902.1"/>
    <property type="molecule type" value="Genomic_DNA"/>
</dbReference>
<dbReference type="SUPFAM" id="SSF52091">
    <property type="entry name" value="SpoIIaa-like"/>
    <property type="match status" value="1"/>
</dbReference>
<dbReference type="PROSITE" id="PS50801">
    <property type="entry name" value="STAS"/>
    <property type="match status" value="1"/>
</dbReference>
<sequence length="287" mass="32347">MESENSALYDYLMKQTDKMADEWLSQTKAEKESTAKQYHNFIHAVLNILTERKSTNDWEEAVGCTKEMAHDRAVNQISVIESIKGFKIFRSLLMDEIEAFSNEYEPGCSKKNILAWNRRLHLIIDEIVEQFIAEYDQTTTSQLKAQKEMIHELSAPVIPISTHIGVLPLIGEIDTHRARVIIESALGQCAELRLSHLFIDISGVPLVDTMVAYQLFKVVDSTKLLGIETIISGIGPEIAQTVVKLGVDFSHIKTEQSLAKALRNKGFCIREEDGLPENENKVGKSMI</sequence>
<gene>
    <name evidence="3" type="ORF">BW143_19660</name>
</gene>
<reference evidence="3 4" key="1">
    <citation type="submission" date="2017-01" db="EMBL/GenBank/DDBJ databases">
        <title>Bacillus phylogenomics.</title>
        <authorList>
            <person name="Dunlap C."/>
        </authorList>
    </citation>
    <scope>NUCLEOTIDE SEQUENCE [LARGE SCALE GENOMIC DNA]</scope>
    <source>
        <strain evidence="3 4">NRRL B-41282</strain>
    </source>
</reference>
<dbReference type="AlphaFoldDB" id="A0A1R1QAY3"/>
<accession>A0A1R1QAY3</accession>
<dbReference type="PANTHER" id="PTHR33745">
    <property type="entry name" value="RSBT ANTAGONIST PROTEIN RSBS-RELATED"/>
    <property type="match status" value="1"/>
</dbReference>
<feature type="domain" description="STAS" evidence="2">
    <location>
        <begin position="154"/>
        <end position="265"/>
    </location>
</feature>
<dbReference type="Gene3D" id="1.10.490.70">
    <property type="entry name" value="Histidine kinase N-terminal domain"/>
    <property type="match status" value="1"/>
</dbReference>
<keyword evidence="4" id="KW-1185">Reference proteome</keyword>
<accession>A0A1R1RU60</accession>
<evidence type="ECO:0000313" key="3">
    <source>
        <dbReference type="EMBL" id="OMH99902.1"/>
    </source>
</evidence>
<organism evidence="3 4">
    <name type="scientific">Bacillus swezeyi</name>
    <dbReference type="NCBI Taxonomy" id="1925020"/>
    <lineage>
        <taxon>Bacteria</taxon>
        <taxon>Bacillati</taxon>
        <taxon>Bacillota</taxon>
        <taxon>Bacilli</taxon>
        <taxon>Bacillales</taxon>
        <taxon>Bacillaceae</taxon>
        <taxon>Bacillus</taxon>
    </lineage>
</organism>
<name>A0A1R1QAY3_9BACI</name>
<dbReference type="RefSeq" id="WP_076761855.1">
    <property type="nucleotide sequence ID" value="NZ_JARMDZ010000007.1"/>
</dbReference>
<dbReference type="OrthoDB" id="9800154at2"/>
<comment type="caution">
    <text evidence="3">The sequence shown here is derived from an EMBL/GenBank/DDBJ whole genome shotgun (WGS) entry which is preliminary data.</text>
</comment>
<dbReference type="Proteomes" id="UP000187367">
    <property type="component" value="Unassembled WGS sequence"/>
</dbReference>
<keyword evidence="1" id="KW-0597">Phosphoprotein</keyword>
<dbReference type="InterPro" id="IPR002645">
    <property type="entry name" value="STAS_dom"/>
</dbReference>
<dbReference type="CDD" id="cd07041">
    <property type="entry name" value="STAS_RsbR_RsbS_like"/>
    <property type="match status" value="1"/>
</dbReference>